<feature type="binding site" evidence="10">
    <location>
        <position position="63"/>
    </location>
    <ligand>
        <name>L-cysteinyl-5'-AMP</name>
        <dbReference type="ChEBI" id="CHEBI:144924"/>
    </ligand>
</feature>
<comment type="subunit">
    <text evidence="3 10">Monomer.</text>
</comment>
<dbReference type="AlphaFoldDB" id="A0A367YQN6"/>
<dbReference type="InterPro" id="IPR032678">
    <property type="entry name" value="tRNA-synt_1_cat_dom"/>
</dbReference>
<evidence type="ECO:0000256" key="10">
    <source>
        <dbReference type="HAMAP-Rule" id="MF_01697"/>
    </source>
</evidence>
<dbReference type="InterPro" id="IPR017812">
    <property type="entry name" value="Mycothiol_ligase_MshC"/>
</dbReference>
<dbReference type="GO" id="GO:0035446">
    <property type="term" value="F:cysteine-glucosaminylinositol ligase activity"/>
    <property type="evidence" value="ECO:0007669"/>
    <property type="project" value="UniProtKB-UniRule"/>
</dbReference>
<feature type="binding site" evidence="10">
    <location>
        <position position="285"/>
    </location>
    <ligand>
        <name>L-cysteinyl-5'-AMP</name>
        <dbReference type="ChEBI" id="CHEBI:144924"/>
    </ligand>
</feature>
<dbReference type="SUPFAM" id="SSF52374">
    <property type="entry name" value="Nucleotidylyl transferase"/>
    <property type="match status" value="1"/>
</dbReference>
<evidence type="ECO:0000256" key="4">
    <source>
        <dbReference type="ARBA" id="ARBA00022598"/>
    </source>
</evidence>
<feature type="short sequence motif" description="'ERGGDP' region" evidence="10">
    <location>
        <begin position="190"/>
        <end position="195"/>
    </location>
</feature>
<dbReference type="EMBL" id="QOUI01000013">
    <property type="protein sequence ID" value="RCK68205.1"/>
    <property type="molecule type" value="Genomic_DNA"/>
</dbReference>
<organism evidence="12 13">
    <name type="scientific">Desertihabitans brevis</name>
    <dbReference type="NCBI Taxonomy" id="2268447"/>
    <lineage>
        <taxon>Bacteria</taxon>
        <taxon>Bacillati</taxon>
        <taxon>Actinomycetota</taxon>
        <taxon>Actinomycetes</taxon>
        <taxon>Propionibacteriales</taxon>
        <taxon>Propionibacteriaceae</taxon>
        <taxon>Desertihabitans</taxon>
    </lineage>
</organism>
<evidence type="ECO:0000313" key="12">
    <source>
        <dbReference type="EMBL" id="RCK68205.1"/>
    </source>
</evidence>
<comment type="catalytic activity">
    <reaction evidence="9 10">
        <text>1D-myo-inositol 2-amino-2-deoxy-alpha-D-glucopyranoside + L-cysteine + ATP = 1D-myo-inositol 2-(L-cysteinylamino)-2-deoxy-alpha-D-glucopyranoside + AMP + diphosphate + H(+)</text>
        <dbReference type="Rhea" id="RHEA:26176"/>
        <dbReference type="ChEBI" id="CHEBI:15378"/>
        <dbReference type="ChEBI" id="CHEBI:30616"/>
        <dbReference type="ChEBI" id="CHEBI:33019"/>
        <dbReference type="ChEBI" id="CHEBI:35235"/>
        <dbReference type="ChEBI" id="CHEBI:58886"/>
        <dbReference type="ChEBI" id="CHEBI:58887"/>
        <dbReference type="ChEBI" id="CHEBI:456215"/>
        <dbReference type="EC" id="6.3.1.13"/>
    </reaction>
</comment>
<evidence type="ECO:0000256" key="2">
    <source>
        <dbReference type="ARBA" id="ARBA00007723"/>
    </source>
</evidence>
<evidence type="ECO:0000256" key="7">
    <source>
        <dbReference type="ARBA" id="ARBA00022833"/>
    </source>
</evidence>
<comment type="cofactor">
    <cofactor evidence="10">
        <name>Zn(2+)</name>
        <dbReference type="ChEBI" id="CHEBI:29105"/>
    </cofactor>
    <text evidence="10">Binds 1 zinc ion per subunit.</text>
</comment>
<evidence type="ECO:0000256" key="8">
    <source>
        <dbReference type="ARBA" id="ARBA00022840"/>
    </source>
</evidence>
<feature type="binding site" evidence="10">
    <location>
        <begin position="252"/>
        <end position="254"/>
    </location>
    <ligand>
        <name>L-cysteinyl-5'-AMP</name>
        <dbReference type="ChEBI" id="CHEBI:144924"/>
    </ligand>
</feature>
<dbReference type="PRINTS" id="PR00983">
    <property type="entry name" value="TRNASYNTHCYS"/>
</dbReference>
<dbReference type="GO" id="GO:0005524">
    <property type="term" value="F:ATP binding"/>
    <property type="evidence" value="ECO:0007669"/>
    <property type="project" value="UniProtKB-KW"/>
</dbReference>
<evidence type="ECO:0000259" key="11">
    <source>
        <dbReference type="Pfam" id="PF01406"/>
    </source>
</evidence>
<dbReference type="PANTHER" id="PTHR10890:SF3">
    <property type="entry name" value="CYSTEINE--TRNA LIGASE, CYTOPLASMIC"/>
    <property type="match status" value="1"/>
</dbReference>
<dbReference type="Proteomes" id="UP000252770">
    <property type="component" value="Unassembled WGS sequence"/>
</dbReference>
<dbReference type="GO" id="GO:0004817">
    <property type="term" value="F:cysteine-tRNA ligase activity"/>
    <property type="evidence" value="ECO:0007669"/>
    <property type="project" value="TreeGrafter"/>
</dbReference>
<gene>
    <name evidence="10" type="primary">mshC</name>
    <name evidence="12" type="ORF">DT076_17660</name>
</gene>
<keyword evidence="13" id="KW-1185">Reference proteome</keyword>
<dbReference type="InterPro" id="IPR018294">
    <property type="entry name" value="ISPD_synthase_CS"/>
</dbReference>
<name>A0A367YQN6_9ACTN</name>
<comment type="function">
    <text evidence="1 10">Catalyzes the ATP-dependent condensation of GlcN-Ins and L-cysteine to form L-Cys-GlcN-Ins.</text>
</comment>
<comment type="caution">
    <text evidence="12">The sequence shown here is derived from an EMBL/GenBank/DDBJ whole genome shotgun (WGS) entry which is preliminary data.</text>
</comment>
<dbReference type="CDD" id="cd00672">
    <property type="entry name" value="CysRS_core"/>
    <property type="match status" value="1"/>
</dbReference>
<dbReference type="InterPro" id="IPR024909">
    <property type="entry name" value="Cys-tRNA/MSH_ligase"/>
</dbReference>
<feature type="binding site" evidence="10">
    <location>
        <position position="234"/>
    </location>
    <ligand>
        <name>Zn(2+)</name>
        <dbReference type="ChEBI" id="CHEBI:29105"/>
    </ligand>
</feature>
<feature type="domain" description="tRNA synthetases class I catalytic" evidence="11">
    <location>
        <begin position="42"/>
        <end position="339"/>
    </location>
</feature>
<dbReference type="GO" id="GO:0010125">
    <property type="term" value="P:mycothiol biosynthetic process"/>
    <property type="evidence" value="ECO:0007669"/>
    <property type="project" value="UniProtKB-UniRule"/>
</dbReference>
<keyword evidence="4 10" id="KW-0436">Ligase</keyword>
<dbReference type="GO" id="GO:0008299">
    <property type="term" value="P:isoprenoid biosynthetic process"/>
    <property type="evidence" value="ECO:0007669"/>
    <property type="project" value="InterPro"/>
</dbReference>
<dbReference type="NCBIfam" id="TIGR03447">
    <property type="entry name" value="mycothiol_MshC"/>
    <property type="match status" value="1"/>
</dbReference>
<feature type="binding site" evidence="10">
    <location>
        <position position="259"/>
    </location>
    <ligand>
        <name>Zn(2+)</name>
        <dbReference type="ChEBI" id="CHEBI:29105"/>
    </ligand>
</feature>
<dbReference type="Gene3D" id="3.40.50.620">
    <property type="entry name" value="HUPs"/>
    <property type="match status" value="1"/>
</dbReference>
<feature type="binding site" evidence="10">
    <location>
        <position position="230"/>
    </location>
    <ligand>
        <name>L-cysteinyl-5'-AMP</name>
        <dbReference type="ChEBI" id="CHEBI:144924"/>
    </ligand>
</feature>
<dbReference type="InterPro" id="IPR014729">
    <property type="entry name" value="Rossmann-like_a/b/a_fold"/>
</dbReference>
<sequence>MQAWSTPSVPTLLPVAEPPVLVHDSARGGLTEVGPTPGSGASARLYVCGITPYDATHMGHANTYVAFDLLHRTWLDRGLDVHYVQNVTDVDDPLLERATRTGVDWEQLAREQTQLFRDDMTALNVLPPRDYVGAVESIPLVTDLLQTVPHALYQVEDAEHPDWYFAVGEASSFGSVSGLDTATMHTLFAERGGDPDRPGKKDPLDCLVWRTARDGEPSWPSPFGPGRPGWHIECTAIAHHLLGAEIDVQGGGSDLVFPHHEMCAAEGEVATGRPFAQHYVHSGMVGLDGEKMSKSKGNLVLVSTLRAQGVDPMAIRLALLSRHYRSDWSWSEELLTEAQDRLARWRHACALDAALGAEETIAEVRRALRDDLDAPAALGAVDAWAGASASIDGDDAEAGATVARLVDALLGVRL</sequence>
<dbReference type="Pfam" id="PF01406">
    <property type="entry name" value="tRNA-synt_1e"/>
    <property type="match status" value="1"/>
</dbReference>
<dbReference type="HAMAP" id="MF_01697">
    <property type="entry name" value="MshC"/>
    <property type="match status" value="1"/>
</dbReference>
<dbReference type="GO" id="GO:0005829">
    <property type="term" value="C:cytosol"/>
    <property type="evidence" value="ECO:0007669"/>
    <property type="project" value="TreeGrafter"/>
</dbReference>
<evidence type="ECO:0000256" key="5">
    <source>
        <dbReference type="ARBA" id="ARBA00022723"/>
    </source>
</evidence>
<evidence type="ECO:0000256" key="6">
    <source>
        <dbReference type="ARBA" id="ARBA00022741"/>
    </source>
</evidence>
<keyword evidence="7 10" id="KW-0862">Zinc</keyword>
<proteinExistence type="inferred from homology"/>
<evidence type="ECO:0000256" key="3">
    <source>
        <dbReference type="ARBA" id="ARBA00011245"/>
    </source>
</evidence>
<feature type="binding site" evidence="10">
    <location>
        <position position="48"/>
    </location>
    <ligand>
        <name>Zn(2+)</name>
        <dbReference type="ChEBI" id="CHEBI:29105"/>
    </ligand>
</feature>
<dbReference type="Gene3D" id="1.20.120.640">
    <property type="entry name" value="Anticodon-binding domain of a subclass of class I aminoacyl-tRNA synthetases"/>
    <property type="match status" value="1"/>
</dbReference>
<evidence type="ECO:0000256" key="1">
    <source>
        <dbReference type="ARBA" id="ARBA00003679"/>
    </source>
</evidence>
<dbReference type="RefSeq" id="WP_114128018.1">
    <property type="nucleotide sequence ID" value="NZ_QOUI01000013.1"/>
</dbReference>
<keyword evidence="8 10" id="KW-0067">ATP-binding</keyword>
<protein>
    <recommendedName>
        <fullName evidence="10">L-cysteine:1D-myo-inositol 2-amino-2-deoxy-alpha-D-glucopyranoside ligase</fullName>
        <shortName evidence="10">L-Cys:GlcN-Ins ligase</shortName>
        <ecNumber evidence="10">6.3.1.13</ecNumber>
    </recommendedName>
    <alternativeName>
        <fullName evidence="10">Mycothiol ligase</fullName>
        <shortName evidence="10">MSH ligase</shortName>
    </alternativeName>
</protein>
<feature type="short sequence motif" description="'HIGH' region" evidence="10">
    <location>
        <begin position="50"/>
        <end position="60"/>
    </location>
</feature>
<dbReference type="PANTHER" id="PTHR10890">
    <property type="entry name" value="CYSTEINYL-TRNA SYNTHETASE"/>
    <property type="match status" value="1"/>
</dbReference>
<feature type="short sequence motif" description="'KMSKS' region" evidence="10">
    <location>
        <begin position="291"/>
        <end position="295"/>
    </location>
</feature>
<dbReference type="EC" id="6.3.1.13" evidence="10"/>
<dbReference type="GO" id="GO:0008270">
    <property type="term" value="F:zinc ion binding"/>
    <property type="evidence" value="ECO:0007669"/>
    <property type="project" value="UniProtKB-UniRule"/>
</dbReference>
<feature type="binding site" evidence="10">
    <location>
        <begin position="48"/>
        <end position="51"/>
    </location>
    <ligand>
        <name>L-cysteinyl-5'-AMP</name>
        <dbReference type="ChEBI" id="CHEBI:144924"/>
    </ligand>
</feature>
<reference evidence="12 13" key="1">
    <citation type="submission" date="2018-07" db="EMBL/GenBank/DDBJ databases">
        <title>Desertimonas flava gen. nov. sp. nov.</title>
        <authorList>
            <person name="Liu S."/>
        </authorList>
    </citation>
    <scope>NUCLEOTIDE SEQUENCE [LARGE SCALE GENOMIC DNA]</scope>
    <source>
        <strain evidence="12 13">16Sb5-5</strain>
    </source>
</reference>
<accession>A0A367YQN6</accession>
<evidence type="ECO:0000256" key="9">
    <source>
        <dbReference type="ARBA" id="ARBA00048350"/>
    </source>
</evidence>
<keyword evidence="5 10" id="KW-0479">Metal-binding</keyword>
<comment type="similarity">
    <text evidence="2 10">Belongs to the class-I aminoacyl-tRNA synthetase family. MshC subfamily.</text>
</comment>
<dbReference type="PROSITE" id="PS01295">
    <property type="entry name" value="ISPD"/>
    <property type="match status" value="1"/>
</dbReference>
<evidence type="ECO:0000313" key="13">
    <source>
        <dbReference type="Proteomes" id="UP000252770"/>
    </source>
</evidence>
<keyword evidence="6 10" id="KW-0547">Nucleotide-binding</keyword>
<dbReference type="GO" id="GO:0006423">
    <property type="term" value="P:cysteinyl-tRNA aminoacylation"/>
    <property type="evidence" value="ECO:0007669"/>
    <property type="project" value="TreeGrafter"/>
</dbReference>
<feature type="binding site" evidence="10">
    <location>
        <begin position="86"/>
        <end position="88"/>
    </location>
    <ligand>
        <name>L-cysteinyl-5'-AMP</name>
        <dbReference type="ChEBI" id="CHEBI:144924"/>
    </ligand>
</feature>